<accession>A0ABV7VD79</accession>
<proteinExistence type="predicted"/>
<gene>
    <name evidence="1" type="ORF">ACFOOQ_04295</name>
</gene>
<keyword evidence="2" id="KW-1185">Reference proteome</keyword>
<dbReference type="RefSeq" id="WP_379722169.1">
    <property type="nucleotide sequence ID" value="NZ_JBHRYJ010000001.1"/>
</dbReference>
<comment type="caution">
    <text evidence="1">The sequence shown here is derived from an EMBL/GenBank/DDBJ whole genome shotgun (WGS) entry which is preliminary data.</text>
</comment>
<reference evidence="2" key="1">
    <citation type="journal article" date="2019" name="Int. J. Syst. Evol. Microbiol.">
        <title>The Global Catalogue of Microorganisms (GCM) 10K type strain sequencing project: providing services to taxonomists for standard genome sequencing and annotation.</title>
        <authorList>
            <consortium name="The Broad Institute Genomics Platform"/>
            <consortium name="The Broad Institute Genome Sequencing Center for Infectious Disease"/>
            <person name="Wu L."/>
            <person name="Ma J."/>
        </authorList>
    </citation>
    <scope>NUCLEOTIDE SEQUENCE [LARGE SCALE GENOMIC DNA]</scope>
    <source>
        <strain evidence="2">KCTC 42182</strain>
    </source>
</reference>
<dbReference type="EMBL" id="JBHRYJ010000001">
    <property type="protein sequence ID" value="MFC3674751.1"/>
    <property type="molecule type" value="Genomic_DNA"/>
</dbReference>
<organism evidence="1 2">
    <name type="scientific">Ferrovibrio xuzhouensis</name>
    <dbReference type="NCBI Taxonomy" id="1576914"/>
    <lineage>
        <taxon>Bacteria</taxon>
        <taxon>Pseudomonadati</taxon>
        <taxon>Pseudomonadota</taxon>
        <taxon>Alphaproteobacteria</taxon>
        <taxon>Rhodospirillales</taxon>
        <taxon>Rhodospirillaceae</taxon>
        <taxon>Ferrovibrio</taxon>
    </lineage>
</organism>
<dbReference type="Pfam" id="PF05988">
    <property type="entry name" value="DUF899"/>
    <property type="match status" value="1"/>
</dbReference>
<dbReference type="Proteomes" id="UP001595711">
    <property type="component" value="Unassembled WGS sequence"/>
</dbReference>
<dbReference type="SUPFAM" id="SSF52833">
    <property type="entry name" value="Thioredoxin-like"/>
    <property type="match status" value="1"/>
</dbReference>
<evidence type="ECO:0000313" key="2">
    <source>
        <dbReference type="Proteomes" id="UP001595711"/>
    </source>
</evidence>
<sequence length="241" mass="27543">MQPHRIVSREDWLDARRAHLRNEKALTRMSDMIAAERRALPWVKVDKDYGFDTLQGRKTLAGLFDGNSQLIVYHFMLGPDWEAGCPGCSFLADHIDGANQHLKHHDVSLVVVSRAPLDKIEAYRKRMGWQFDWVSSHGSDFNHDYHVSFTPEELAEGKVFYNFAMTEGGHDELPGISVFYRNEAGDIFHTYSSYARGGDILIGAHHYLDLTPKGRNEGGTMDWMRRHDEYQDAPKKAACCD</sequence>
<dbReference type="InterPro" id="IPR036249">
    <property type="entry name" value="Thioredoxin-like_sf"/>
</dbReference>
<protein>
    <submittedName>
        <fullName evidence="1">DUF899 domain-containing protein</fullName>
    </submittedName>
</protein>
<evidence type="ECO:0000313" key="1">
    <source>
        <dbReference type="EMBL" id="MFC3674751.1"/>
    </source>
</evidence>
<name>A0ABV7VD79_9PROT</name>
<dbReference type="Gene3D" id="3.40.30.10">
    <property type="entry name" value="Glutaredoxin"/>
    <property type="match status" value="1"/>
</dbReference>
<dbReference type="InterPro" id="IPR010296">
    <property type="entry name" value="DUF899_thioredox"/>
</dbReference>